<proteinExistence type="predicted"/>
<dbReference type="EMBL" id="CAMPGE010021183">
    <property type="protein sequence ID" value="CAI2379347.1"/>
    <property type="molecule type" value="Genomic_DNA"/>
</dbReference>
<organism evidence="1 2">
    <name type="scientific">Euplotes crassus</name>
    <dbReference type="NCBI Taxonomy" id="5936"/>
    <lineage>
        <taxon>Eukaryota</taxon>
        <taxon>Sar</taxon>
        <taxon>Alveolata</taxon>
        <taxon>Ciliophora</taxon>
        <taxon>Intramacronucleata</taxon>
        <taxon>Spirotrichea</taxon>
        <taxon>Hypotrichia</taxon>
        <taxon>Euplotida</taxon>
        <taxon>Euplotidae</taxon>
        <taxon>Moneuplotes</taxon>
    </lineage>
</organism>
<evidence type="ECO:0000313" key="1">
    <source>
        <dbReference type="EMBL" id="CAI2379347.1"/>
    </source>
</evidence>
<accession>A0AAD1XUQ7</accession>
<protein>
    <submittedName>
        <fullName evidence="1">Uncharacterized protein</fullName>
    </submittedName>
</protein>
<keyword evidence="2" id="KW-1185">Reference proteome</keyword>
<comment type="caution">
    <text evidence="1">The sequence shown here is derived from an EMBL/GenBank/DDBJ whole genome shotgun (WGS) entry which is preliminary data.</text>
</comment>
<name>A0AAD1XUQ7_EUPCR</name>
<gene>
    <name evidence="1" type="ORF">ECRASSUSDP1_LOCUS20756</name>
</gene>
<sequence length="155" mass="17601">MSSINTELECALFLPLFPKVTQAVKIFVFKITKNNLEKLLIQIRNICEVRFESCNILTKNFDLSTTRTAAKFTIQSLLFLRCNDISRSKTHPRKFESIFATISRSSLNNSLQFLTIEDGDHNDNSSAIMAQIYHLPHLNICISPTGSQNSDCEVQ</sequence>
<dbReference type="Proteomes" id="UP001295684">
    <property type="component" value="Unassembled WGS sequence"/>
</dbReference>
<reference evidence="1" key="1">
    <citation type="submission" date="2023-07" db="EMBL/GenBank/DDBJ databases">
        <authorList>
            <consortium name="AG Swart"/>
            <person name="Singh M."/>
            <person name="Singh A."/>
            <person name="Seah K."/>
            <person name="Emmerich C."/>
        </authorList>
    </citation>
    <scope>NUCLEOTIDE SEQUENCE</scope>
    <source>
        <strain evidence="1">DP1</strain>
    </source>
</reference>
<dbReference type="AlphaFoldDB" id="A0AAD1XUQ7"/>
<evidence type="ECO:0000313" key="2">
    <source>
        <dbReference type="Proteomes" id="UP001295684"/>
    </source>
</evidence>